<evidence type="ECO:0000313" key="3">
    <source>
        <dbReference type="Proteomes" id="UP000630097"/>
    </source>
</evidence>
<dbReference type="InterPro" id="IPR024203">
    <property type="entry name" value="Deoxy-glucuronate_isom_IolB"/>
</dbReference>
<dbReference type="PANTHER" id="PTHR39193">
    <property type="entry name" value="5-DEOXY-GLUCURONATE ISOMERASE"/>
    <property type="match status" value="1"/>
</dbReference>
<dbReference type="PIRSF" id="PIRSF036628">
    <property type="entry name" value="IolB"/>
    <property type="match status" value="1"/>
</dbReference>
<accession>A0A8J3PZH2</accession>
<protein>
    <submittedName>
        <fullName evidence="2">5-deoxy-glucuronate isomerase</fullName>
    </submittedName>
</protein>
<comment type="caution">
    <text evidence="2">The sequence shown here is derived from an EMBL/GenBank/DDBJ whole genome shotgun (WGS) entry which is preliminary data.</text>
</comment>
<gene>
    <name evidence="2" type="ORF">Pka01_69990</name>
</gene>
<dbReference type="NCBIfam" id="TIGR04378">
    <property type="entry name" value="myo_inos_iolB"/>
    <property type="match status" value="1"/>
</dbReference>
<dbReference type="Gene3D" id="2.60.120.10">
    <property type="entry name" value="Jelly Rolls"/>
    <property type="match status" value="2"/>
</dbReference>
<sequence>MNDNERWVRPFGTAAAGEFEVSIDDGVAGWTHTSLRVATLEPGGALTSETGGEEILVVPLRGGMDVEAVDQAGERHEARLTGRDGVFAGPTDVAYVPRGARLTLRNPGADRVRVALCGARAAKRETPPPFRHMAVSDVPVELRGAGTASREVRNFGVPQVLDADSIIACEVVTPAGNWSSYPPHKHDEEREGVETELEEIYYFEVGTAAGGPAQGADPVGYQRVYGTDARPIDVLAEVRSGDVVLVPHGWHGPAMAPPGYDLYYLNVMAGPGATRAWLICDDPAHGWVRDSWAQQDVDPRLPIGGLR</sequence>
<evidence type="ECO:0000313" key="2">
    <source>
        <dbReference type="EMBL" id="GIG83872.1"/>
    </source>
</evidence>
<reference evidence="2 3" key="1">
    <citation type="submission" date="2021-01" db="EMBL/GenBank/DDBJ databases">
        <title>Whole genome shotgun sequence of Planotetraspora kaengkrachanensis NBRC 104272.</title>
        <authorList>
            <person name="Komaki H."/>
            <person name="Tamura T."/>
        </authorList>
    </citation>
    <scope>NUCLEOTIDE SEQUENCE [LARGE SCALE GENOMIC DNA]</scope>
    <source>
        <strain evidence="2 3">NBRC 104272</strain>
    </source>
</reference>
<dbReference type="InterPro" id="IPR014710">
    <property type="entry name" value="RmlC-like_jellyroll"/>
</dbReference>
<organism evidence="2 3">
    <name type="scientific">Planotetraspora kaengkrachanensis</name>
    <dbReference type="NCBI Taxonomy" id="575193"/>
    <lineage>
        <taxon>Bacteria</taxon>
        <taxon>Bacillati</taxon>
        <taxon>Actinomycetota</taxon>
        <taxon>Actinomycetes</taxon>
        <taxon>Streptosporangiales</taxon>
        <taxon>Streptosporangiaceae</taxon>
        <taxon>Planotetraspora</taxon>
    </lineage>
</organism>
<dbReference type="Proteomes" id="UP000630097">
    <property type="component" value="Unassembled WGS sequence"/>
</dbReference>
<dbReference type="AlphaFoldDB" id="A0A8J3PZH2"/>
<dbReference type="EMBL" id="BONV01000044">
    <property type="protein sequence ID" value="GIG83872.1"/>
    <property type="molecule type" value="Genomic_DNA"/>
</dbReference>
<dbReference type="RefSeq" id="WP_203887166.1">
    <property type="nucleotide sequence ID" value="NZ_BAABHH010000029.1"/>
</dbReference>
<dbReference type="GO" id="GO:0019310">
    <property type="term" value="P:inositol catabolic process"/>
    <property type="evidence" value="ECO:0007669"/>
    <property type="project" value="InterPro"/>
</dbReference>
<dbReference type="InterPro" id="IPR021120">
    <property type="entry name" value="KduI/IolB_isomerase"/>
</dbReference>
<dbReference type="PANTHER" id="PTHR39193:SF1">
    <property type="entry name" value="5-DEOXY-GLUCURONATE ISOMERASE"/>
    <property type="match status" value="1"/>
</dbReference>
<evidence type="ECO:0000256" key="1">
    <source>
        <dbReference type="ARBA" id="ARBA00023235"/>
    </source>
</evidence>
<dbReference type="GO" id="GO:0008880">
    <property type="term" value="F:glucuronate isomerase activity"/>
    <property type="evidence" value="ECO:0007669"/>
    <property type="project" value="InterPro"/>
</dbReference>
<dbReference type="InterPro" id="IPR011051">
    <property type="entry name" value="RmlC_Cupin_sf"/>
</dbReference>
<proteinExistence type="predicted"/>
<keyword evidence="1 2" id="KW-0413">Isomerase</keyword>
<name>A0A8J3PZH2_9ACTN</name>
<dbReference type="SUPFAM" id="SSF51182">
    <property type="entry name" value="RmlC-like cupins"/>
    <property type="match status" value="1"/>
</dbReference>
<keyword evidence="3" id="KW-1185">Reference proteome</keyword>
<dbReference type="Pfam" id="PF04962">
    <property type="entry name" value="KduI"/>
    <property type="match status" value="1"/>
</dbReference>